<dbReference type="AlphaFoldDB" id="A0A8T2V7R8"/>
<comment type="caution">
    <text evidence="1">The sequence shown here is derived from an EMBL/GenBank/DDBJ whole genome shotgun (WGS) entry which is preliminary data.</text>
</comment>
<evidence type="ECO:0000313" key="2">
    <source>
        <dbReference type="Proteomes" id="UP000825935"/>
    </source>
</evidence>
<organism evidence="1 2">
    <name type="scientific">Ceratopteris richardii</name>
    <name type="common">Triangle waterfern</name>
    <dbReference type="NCBI Taxonomy" id="49495"/>
    <lineage>
        <taxon>Eukaryota</taxon>
        <taxon>Viridiplantae</taxon>
        <taxon>Streptophyta</taxon>
        <taxon>Embryophyta</taxon>
        <taxon>Tracheophyta</taxon>
        <taxon>Polypodiopsida</taxon>
        <taxon>Polypodiidae</taxon>
        <taxon>Polypodiales</taxon>
        <taxon>Pteridineae</taxon>
        <taxon>Pteridaceae</taxon>
        <taxon>Parkerioideae</taxon>
        <taxon>Ceratopteris</taxon>
    </lineage>
</organism>
<reference evidence="1" key="1">
    <citation type="submission" date="2021-08" db="EMBL/GenBank/DDBJ databases">
        <title>WGS assembly of Ceratopteris richardii.</title>
        <authorList>
            <person name="Marchant D.B."/>
            <person name="Chen G."/>
            <person name="Jenkins J."/>
            <person name="Shu S."/>
            <person name="Leebens-Mack J."/>
            <person name="Grimwood J."/>
            <person name="Schmutz J."/>
            <person name="Soltis P."/>
            <person name="Soltis D."/>
            <person name="Chen Z.-H."/>
        </authorList>
    </citation>
    <scope>NUCLEOTIDE SEQUENCE</scope>
    <source>
        <strain evidence="1">Whitten #5841</strain>
        <tissue evidence="1">Leaf</tissue>
    </source>
</reference>
<name>A0A8T2V7R8_CERRI</name>
<dbReference type="Proteomes" id="UP000825935">
    <property type="component" value="Chromosome 2"/>
</dbReference>
<dbReference type="EMBL" id="CM035407">
    <property type="protein sequence ID" value="KAH7443432.1"/>
    <property type="molecule type" value="Genomic_DNA"/>
</dbReference>
<accession>A0A8T2V7R8</accession>
<protein>
    <submittedName>
        <fullName evidence="1">Uncharacterized protein</fullName>
    </submittedName>
</protein>
<evidence type="ECO:0000313" key="1">
    <source>
        <dbReference type="EMBL" id="KAH7443432.1"/>
    </source>
</evidence>
<keyword evidence="2" id="KW-1185">Reference proteome</keyword>
<gene>
    <name evidence="1" type="ORF">KP509_02G034300</name>
</gene>
<proteinExistence type="predicted"/>
<sequence>MIHREELPESFQFCWLYFSILRERITACHSSPLSRMKRQLWGRAAKCHLQTSFHLTLRATREGEKEPRRSHDVS</sequence>